<reference evidence="1 2" key="1">
    <citation type="submission" date="2016-10" db="EMBL/GenBank/DDBJ databases">
        <authorList>
            <person name="de Groot N.N."/>
        </authorList>
    </citation>
    <scope>NUCLEOTIDE SEQUENCE [LARGE SCALE GENOMIC DNA]</scope>
    <source>
        <strain evidence="1 2">DSM 12130</strain>
    </source>
</reference>
<gene>
    <name evidence="1" type="ORF">SAMN05660330_00188</name>
</gene>
<sequence length="78" mass="8968">MAFFMPTRLILPHAGRPSLFSVRCPLLSILETILNTLISQFRHRHPDAIIFRTRGRLATEATIFHPLHSRSTTLLTFL</sequence>
<name>A0A1H0J862_9BACT</name>
<protein>
    <submittedName>
        <fullName evidence="1">Uncharacterized protein</fullName>
    </submittedName>
</protein>
<evidence type="ECO:0000313" key="2">
    <source>
        <dbReference type="Proteomes" id="UP000199073"/>
    </source>
</evidence>
<keyword evidence="2" id="KW-1185">Reference proteome</keyword>
<proteinExistence type="predicted"/>
<organism evidence="1 2">
    <name type="scientific">Desulforhopalus singaporensis</name>
    <dbReference type="NCBI Taxonomy" id="91360"/>
    <lineage>
        <taxon>Bacteria</taxon>
        <taxon>Pseudomonadati</taxon>
        <taxon>Thermodesulfobacteriota</taxon>
        <taxon>Desulfobulbia</taxon>
        <taxon>Desulfobulbales</taxon>
        <taxon>Desulfocapsaceae</taxon>
        <taxon>Desulforhopalus</taxon>
    </lineage>
</organism>
<evidence type="ECO:0000313" key="1">
    <source>
        <dbReference type="EMBL" id="SDO39968.1"/>
    </source>
</evidence>
<dbReference type="AlphaFoldDB" id="A0A1H0J862"/>
<dbReference type="STRING" id="91360.SAMN05660330_00188"/>
<dbReference type="EMBL" id="FNJI01000001">
    <property type="protein sequence ID" value="SDO39968.1"/>
    <property type="molecule type" value="Genomic_DNA"/>
</dbReference>
<dbReference type="Proteomes" id="UP000199073">
    <property type="component" value="Unassembled WGS sequence"/>
</dbReference>
<accession>A0A1H0J862</accession>